<keyword evidence="11" id="KW-1185">Reference proteome</keyword>
<evidence type="ECO:0008006" key="12">
    <source>
        <dbReference type="Google" id="ProtNLM"/>
    </source>
</evidence>
<accession>A0ABQ1H015</accession>
<feature type="transmembrane region" description="Helical" evidence="7">
    <location>
        <begin position="112"/>
        <end position="131"/>
    </location>
</feature>
<reference evidence="11" key="1">
    <citation type="journal article" date="2019" name="Int. J. Syst. Evol. Microbiol.">
        <title>The Global Catalogue of Microorganisms (GCM) 10K type strain sequencing project: providing services to taxonomists for standard genome sequencing and annotation.</title>
        <authorList>
            <consortium name="The Broad Institute Genomics Platform"/>
            <consortium name="The Broad Institute Genome Sequencing Center for Infectious Disease"/>
            <person name="Wu L."/>
            <person name="Ma J."/>
        </authorList>
    </citation>
    <scope>NUCLEOTIDE SEQUENCE [LARGE SCALE GENOMIC DNA]</scope>
    <source>
        <strain evidence="11">CGMCC 1.10106</strain>
    </source>
</reference>
<organism evidence="10 11">
    <name type="scientific">Sphingomonas psychrolutea</name>
    <dbReference type="NCBI Taxonomy" id="1259676"/>
    <lineage>
        <taxon>Bacteria</taxon>
        <taxon>Pseudomonadati</taxon>
        <taxon>Pseudomonadota</taxon>
        <taxon>Alphaproteobacteria</taxon>
        <taxon>Sphingomonadales</taxon>
        <taxon>Sphingomonadaceae</taxon>
        <taxon>Sphingomonas</taxon>
    </lineage>
</organism>
<keyword evidence="5 7" id="KW-1133">Transmembrane helix</keyword>
<dbReference type="InterPro" id="IPR049142">
    <property type="entry name" value="MS_channel_1st"/>
</dbReference>
<dbReference type="InterPro" id="IPR006685">
    <property type="entry name" value="MscS_channel_2nd"/>
</dbReference>
<evidence type="ECO:0000256" key="3">
    <source>
        <dbReference type="ARBA" id="ARBA00022475"/>
    </source>
</evidence>
<feature type="transmembrane region" description="Helical" evidence="7">
    <location>
        <begin position="38"/>
        <end position="58"/>
    </location>
</feature>
<feature type="transmembrane region" description="Helical" evidence="7">
    <location>
        <begin position="189"/>
        <end position="217"/>
    </location>
</feature>
<dbReference type="InterPro" id="IPR010920">
    <property type="entry name" value="LSM_dom_sf"/>
</dbReference>
<sequence>MKTGNTSNAILPPIKVQDVDQQTRALFGSTVQWVGTHWLQILIAVGVASLLVILFHFVRRLARNYCARRTGPSGWAAVIARALEKTGNVFMVLAAAKIVTAANFAATPVEVAATITFLWTLVAWFQVAIWAREIILGAIEHRTAGDHYAGEAIGSAMGIIRLLISFAVFAIAVIVILDNLGVNVTGLVAGLGVGGIAIGLAAQGIFADLFAALAIIFDRPFRRGDTISYDATTGTVESIGLKSTRIRAATGEERIIANKQLLEKEIQNITQRDYRRIIFTLGVVQWTPVETLKRFPALLKEVVESCEQKFVRAGFVKFGDSSYNFDLEFDSEHAGFKEFFDARHAVGVAIIARMNDEGIALAYPTQTAFTAAPEGGLILPYAEATAPVVTISTDTARLTADQSTLGKASEPEG</sequence>
<dbReference type="EMBL" id="BMDW01000015">
    <property type="protein sequence ID" value="GGA53440.1"/>
    <property type="molecule type" value="Genomic_DNA"/>
</dbReference>
<proteinExistence type="inferred from homology"/>
<dbReference type="SUPFAM" id="SSF82861">
    <property type="entry name" value="Mechanosensitive channel protein MscS (YggB), transmembrane region"/>
    <property type="match status" value="1"/>
</dbReference>
<dbReference type="RefSeq" id="WP_188447926.1">
    <property type="nucleotide sequence ID" value="NZ_BMDW01000015.1"/>
</dbReference>
<name>A0ABQ1H015_9SPHN</name>
<keyword evidence="6 7" id="KW-0472">Membrane</keyword>
<comment type="caution">
    <text evidence="10">The sequence shown here is derived from an EMBL/GenBank/DDBJ whole genome shotgun (WGS) entry which is preliminary data.</text>
</comment>
<dbReference type="Proteomes" id="UP000618591">
    <property type="component" value="Unassembled WGS sequence"/>
</dbReference>
<dbReference type="InterPro" id="IPR011014">
    <property type="entry name" value="MscS_channel_TM-2"/>
</dbReference>
<dbReference type="SUPFAM" id="SSF82689">
    <property type="entry name" value="Mechanosensitive channel protein MscS (YggB), C-terminal domain"/>
    <property type="match status" value="1"/>
</dbReference>
<dbReference type="Gene3D" id="1.10.287.1260">
    <property type="match status" value="1"/>
</dbReference>
<feature type="transmembrane region" description="Helical" evidence="7">
    <location>
        <begin position="152"/>
        <end position="177"/>
    </location>
</feature>
<keyword evidence="3" id="KW-1003">Cell membrane</keyword>
<dbReference type="InterPro" id="IPR011066">
    <property type="entry name" value="MscS_channel_C_sf"/>
</dbReference>
<evidence type="ECO:0000256" key="5">
    <source>
        <dbReference type="ARBA" id="ARBA00022989"/>
    </source>
</evidence>
<evidence type="ECO:0000256" key="7">
    <source>
        <dbReference type="SAM" id="Phobius"/>
    </source>
</evidence>
<dbReference type="SUPFAM" id="SSF50182">
    <property type="entry name" value="Sm-like ribonucleoproteins"/>
    <property type="match status" value="1"/>
</dbReference>
<evidence type="ECO:0000313" key="11">
    <source>
        <dbReference type="Proteomes" id="UP000618591"/>
    </source>
</evidence>
<comment type="subcellular location">
    <subcellularLocation>
        <location evidence="1">Cell membrane</location>
        <topology evidence="1">Multi-pass membrane protein</topology>
    </subcellularLocation>
</comment>
<gene>
    <name evidence="10" type="ORF">GCM10011395_24750</name>
</gene>
<evidence type="ECO:0000259" key="9">
    <source>
        <dbReference type="Pfam" id="PF21088"/>
    </source>
</evidence>
<dbReference type="Pfam" id="PF21088">
    <property type="entry name" value="MS_channel_1st"/>
    <property type="match status" value="1"/>
</dbReference>
<dbReference type="Gene3D" id="3.30.70.100">
    <property type="match status" value="1"/>
</dbReference>
<dbReference type="PANTHER" id="PTHR30566:SF25">
    <property type="entry name" value="INNER MEMBRANE PROTEIN"/>
    <property type="match status" value="1"/>
</dbReference>
<dbReference type="PANTHER" id="PTHR30566">
    <property type="entry name" value="YNAI-RELATED MECHANOSENSITIVE ION CHANNEL"/>
    <property type="match status" value="1"/>
</dbReference>
<dbReference type="Pfam" id="PF00924">
    <property type="entry name" value="MS_channel_2nd"/>
    <property type="match status" value="1"/>
</dbReference>
<evidence type="ECO:0000313" key="10">
    <source>
        <dbReference type="EMBL" id="GGA53440.1"/>
    </source>
</evidence>
<feature type="domain" description="Mechanosensitive ion channel MscS" evidence="8">
    <location>
        <begin position="205"/>
        <end position="270"/>
    </location>
</feature>
<evidence type="ECO:0000259" key="8">
    <source>
        <dbReference type="Pfam" id="PF00924"/>
    </source>
</evidence>
<evidence type="ECO:0000256" key="2">
    <source>
        <dbReference type="ARBA" id="ARBA00008017"/>
    </source>
</evidence>
<keyword evidence="4 7" id="KW-0812">Transmembrane</keyword>
<evidence type="ECO:0000256" key="1">
    <source>
        <dbReference type="ARBA" id="ARBA00004651"/>
    </source>
</evidence>
<evidence type="ECO:0000256" key="6">
    <source>
        <dbReference type="ARBA" id="ARBA00023136"/>
    </source>
</evidence>
<feature type="domain" description="Mechanosensitive ion channel transmembrane helices 2/3" evidence="9">
    <location>
        <begin position="163"/>
        <end position="203"/>
    </location>
</feature>
<dbReference type="Gene3D" id="2.30.30.60">
    <property type="match status" value="1"/>
</dbReference>
<dbReference type="InterPro" id="IPR023408">
    <property type="entry name" value="MscS_beta-dom_sf"/>
</dbReference>
<protein>
    <recommendedName>
        <fullName evidence="12">Mechanosensitive ion channel protein MscS</fullName>
    </recommendedName>
</protein>
<comment type="similarity">
    <text evidence="2">Belongs to the MscS (TC 1.A.23) family.</text>
</comment>
<evidence type="ECO:0000256" key="4">
    <source>
        <dbReference type="ARBA" id="ARBA00022692"/>
    </source>
</evidence>